<keyword evidence="3" id="KW-1185">Reference proteome</keyword>
<sequence length="113" mass="11286">MPKTTTLTAFASALIAAAALTACSSDKPAPPEETSAEAIDKAASELAAQEKCYGVALANQNDCAAGPGTSCAGTSSVDYQGNAWKFTEAGECEKMGGSLTEVADNDPPVPAKG</sequence>
<proteinExistence type="predicted"/>
<evidence type="ECO:0000313" key="2">
    <source>
        <dbReference type="EMBL" id="GGB50238.1"/>
    </source>
</evidence>
<gene>
    <name evidence="2" type="ORF">GCM10010833_01100</name>
</gene>
<comment type="caution">
    <text evidence="2">The sequence shown here is derived from an EMBL/GenBank/DDBJ whole genome shotgun (WGS) entry which is preliminary data.</text>
</comment>
<name>A0ABQ1ITN3_9SPHN</name>
<feature type="chain" id="PRO_5045988042" description="DUF2282 domain-containing protein" evidence="1">
    <location>
        <begin position="25"/>
        <end position="113"/>
    </location>
</feature>
<dbReference type="PROSITE" id="PS51257">
    <property type="entry name" value="PROKAR_LIPOPROTEIN"/>
    <property type="match status" value="1"/>
</dbReference>
<dbReference type="Proteomes" id="UP000614261">
    <property type="component" value="Unassembled WGS sequence"/>
</dbReference>
<evidence type="ECO:0000313" key="3">
    <source>
        <dbReference type="Proteomes" id="UP000614261"/>
    </source>
</evidence>
<reference evidence="3" key="1">
    <citation type="journal article" date="2019" name="Int. J. Syst. Evol. Microbiol.">
        <title>The Global Catalogue of Microorganisms (GCM) 10K type strain sequencing project: providing services to taxonomists for standard genome sequencing and annotation.</title>
        <authorList>
            <consortium name="The Broad Institute Genomics Platform"/>
            <consortium name="The Broad Institute Genome Sequencing Center for Infectious Disease"/>
            <person name="Wu L."/>
            <person name="Ma J."/>
        </authorList>
    </citation>
    <scope>NUCLEOTIDE SEQUENCE [LARGE SCALE GENOMIC DNA]</scope>
    <source>
        <strain evidence="3">CGMCC 1.12851</strain>
    </source>
</reference>
<feature type="signal peptide" evidence="1">
    <location>
        <begin position="1"/>
        <end position="24"/>
    </location>
</feature>
<keyword evidence="1" id="KW-0732">Signal</keyword>
<organism evidence="2 3">
    <name type="scientific">Blastomonas aquatica</name>
    <dbReference type="NCBI Taxonomy" id="1510276"/>
    <lineage>
        <taxon>Bacteria</taxon>
        <taxon>Pseudomonadati</taxon>
        <taxon>Pseudomonadota</taxon>
        <taxon>Alphaproteobacteria</taxon>
        <taxon>Sphingomonadales</taxon>
        <taxon>Sphingomonadaceae</taxon>
        <taxon>Blastomonas</taxon>
    </lineage>
</organism>
<protein>
    <recommendedName>
        <fullName evidence="4">DUF2282 domain-containing protein</fullName>
    </recommendedName>
</protein>
<dbReference type="RefSeq" id="WP_188512421.1">
    <property type="nucleotide sequence ID" value="NZ_BMGD01000001.1"/>
</dbReference>
<dbReference type="EMBL" id="BMGD01000001">
    <property type="protein sequence ID" value="GGB50238.1"/>
    <property type="molecule type" value="Genomic_DNA"/>
</dbReference>
<evidence type="ECO:0000256" key="1">
    <source>
        <dbReference type="SAM" id="SignalP"/>
    </source>
</evidence>
<dbReference type="InterPro" id="IPR018740">
    <property type="entry name" value="DUF2282_membr"/>
</dbReference>
<accession>A0ABQ1ITN3</accession>
<dbReference type="Pfam" id="PF10048">
    <property type="entry name" value="DUF2282"/>
    <property type="match status" value="1"/>
</dbReference>
<evidence type="ECO:0008006" key="4">
    <source>
        <dbReference type="Google" id="ProtNLM"/>
    </source>
</evidence>